<comment type="similarity">
    <text evidence="2">Belongs to the pseudouridine synthase RluA family.</text>
</comment>
<organism evidence="6 7">
    <name type="scientific">Linum tenue</name>
    <dbReference type="NCBI Taxonomy" id="586396"/>
    <lineage>
        <taxon>Eukaryota</taxon>
        <taxon>Viridiplantae</taxon>
        <taxon>Streptophyta</taxon>
        <taxon>Embryophyta</taxon>
        <taxon>Tracheophyta</taxon>
        <taxon>Spermatophyta</taxon>
        <taxon>Magnoliopsida</taxon>
        <taxon>eudicotyledons</taxon>
        <taxon>Gunneridae</taxon>
        <taxon>Pentapetalae</taxon>
        <taxon>rosids</taxon>
        <taxon>fabids</taxon>
        <taxon>Malpighiales</taxon>
        <taxon>Linaceae</taxon>
        <taxon>Linum</taxon>
    </lineage>
</organism>
<keyword evidence="3" id="KW-0496">Mitochondrion</keyword>
<dbReference type="InterPro" id="IPR006145">
    <property type="entry name" value="PsdUridine_synth_RsuA/RluA"/>
</dbReference>
<keyword evidence="7" id="KW-1185">Reference proteome</keyword>
<dbReference type="Gene3D" id="3.30.2350.10">
    <property type="entry name" value="Pseudouridine synthase"/>
    <property type="match status" value="1"/>
</dbReference>
<dbReference type="GO" id="GO:0003723">
    <property type="term" value="F:RNA binding"/>
    <property type="evidence" value="ECO:0007669"/>
    <property type="project" value="InterPro"/>
</dbReference>
<evidence type="ECO:0000256" key="3">
    <source>
        <dbReference type="ARBA" id="ARBA00023128"/>
    </source>
</evidence>
<evidence type="ECO:0000259" key="5">
    <source>
        <dbReference type="Pfam" id="PF00849"/>
    </source>
</evidence>
<dbReference type="EMBL" id="CAMGYJ010000007">
    <property type="protein sequence ID" value="CAI0445413.1"/>
    <property type="molecule type" value="Genomic_DNA"/>
</dbReference>
<keyword evidence="4" id="KW-0413">Isomerase</keyword>
<evidence type="ECO:0000256" key="4">
    <source>
        <dbReference type="ARBA" id="ARBA00023235"/>
    </source>
</evidence>
<dbReference type="Proteomes" id="UP001154282">
    <property type="component" value="Unassembled WGS sequence"/>
</dbReference>
<evidence type="ECO:0000256" key="1">
    <source>
        <dbReference type="ARBA" id="ARBA00004173"/>
    </source>
</evidence>
<comment type="caution">
    <text evidence="6">The sequence shown here is derived from an EMBL/GenBank/DDBJ whole genome shotgun (WGS) entry which is preliminary data.</text>
</comment>
<feature type="domain" description="Pseudouridine synthase RsuA/RluA-like" evidence="5">
    <location>
        <begin position="226"/>
        <end position="396"/>
    </location>
</feature>
<dbReference type="InterPro" id="IPR050188">
    <property type="entry name" value="RluA_PseudoU_synthase"/>
</dbReference>
<dbReference type="Pfam" id="PF00849">
    <property type="entry name" value="PseudoU_synth_2"/>
    <property type="match status" value="1"/>
</dbReference>
<dbReference type="SUPFAM" id="SSF55120">
    <property type="entry name" value="Pseudouridine synthase"/>
    <property type="match status" value="1"/>
</dbReference>
<feature type="non-terminal residue" evidence="6">
    <location>
        <position position="1"/>
    </location>
</feature>
<dbReference type="GO" id="GO:0009982">
    <property type="term" value="F:pseudouridine synthase activity"/>
    <property type="evidence" value="ECO:0007669"/>
    <property type="project" value="InterPro"/>
</dbReference>
<dbReference type="GO" id="GO:0000455">
    <property type="term" value="P:enzyme-directed rRNA pseudouridine synthesis"/>
    <property type="evidence" value="ECO:0007669"/>
    <property type="project" value="TreeGrafter"/>
</dbReference>
<protein>
    <recommendedName>
        <fullName evidence="5">Pseudouridine synthase RsuA/RluA-like domain-containing protein</fullName>
    </recommendedName>
</protein>
<sequence length="509" mass="56832">LIAIPTSHRLTKPFFNPSDRFPCFFLFPLFSHLSPEPKQLKTFVFMRNLHLFSREPPSSTFAKFAAKMCCTAAGQLLRSLCTTTAECSPKSQQQDSAIDSGKTGKWFILPPFSSTVNGTAAGKALSSAATAGKASTETTALKWVLRCCPELPRNLVQKLFRLRQVRRESAQEGQVKRVTAKDSMNVGDKILLPGSVNVSVTEKELHCSEEEVEFIRSLVLYKDPAIIVVNKPPGLPVQGGIGIKRSLDELSATCLSYDYSEPPRLVHRLDRDSSGILVMGRTQASTTFLHSIFREKTFAAPDKDAGRRRRILQRRYWALVIGSPRRANGIVSAPLGKVVLDDGKSDRVTVIEDPENTSSQHAITQYKVIKASSHGYTWLELCPLTGRKHQIRVHCAEVLGTPLVGDFKYGWQAHRKLKQLSQCNLQSDRSGELVDKKRLPLGLDLGNGSVSDKTPRLHLHCRQMVLPDVFQALEDIETRGDYDFSRLKTLKFDAPLPRFMDQSWNILSS</sequence>
<comment type="subcellular location">
    <subcellularLocation>
        <location evidence="1">Mitochondrion</location>
    </subcellularLocation>
</comment>
<evidence type="ECO:0000313" key="7">
    <source>
        <dbReference type="Proteomes" id="UP001154282"/>
    </source>
</evidence>
<proteinExistence type="inferred from homology"/>
<dbReference type="GO" id="GO:0005739">
    <property type="term" value="C:mitochondrion"/>
    <property type="evidence" value="ECO:0007669"/>
    <property type="project" value="UniProtKB-SubCell"/>
</dbReference>
<dbReference type="PANTHER" id="PTHR21600:SF81">
    <property type="entry name" value="21S RRNA PSEUDOURIDINE(2819) SYNTHASE"/>
    <property type="match status" value="1"/>
</dbReference>
<dbReference type="InterPro" id="IPR020103">
    <property type="entry name" value="PsdUridine_synth_cat_dom_sf"/>
</dbReference>
<gene>
    <name evidence="6" type="ORF">LITE_LOCUS28549</name>
</gene>
<accession>A0AAV0MGY2</accession>
<dbReference type="AlphaFoldDB" id="A0AAV0MGY2"/>
<evidence type="ECO:0000313" key="6">
    <source>
        <dbReference type="EMBL" id="CAI0445413.1"/>
    </source>
</evidence>
<dbReference type="PANTHER" id="PTHR21600">
    <property type="entry name" value="MITOCHONDRIAL RNA PSEUDOURIDINE SYNTHASE"/>
    <property type="match status" value="1"/>
</dbReference>
<name>A0AAV0MGY2_9ROSI</name>
<reference evidence="6" key="1">
    <citation type="submission" date="2022-08" db="EMBL/GenBank/DDBJ databases">
        <authorList>
            <person name="Gutierrez-Valencia J."/>
        </authorList>
    </citation>
    <scope>NUCLEOTIDE SEQUENCE</scope>
</reference>
<dbReference type="CDD" id="cd02869">
    <property type="entry name" value="PseudoU_synth_RluA_like"/>
    <property type="match status" value="1"/>
</dbReference>
<evidence type="ECO:0000256" key="2">
    <source>
        <dbReference type="ARBA" id="ARBA00010876"/>
    </source>
</evidence>